<name>A0A8H7XVN3_PSICU</name>
<protein>
    <submittedName>
        <fullName evidence="1">Uncharacterized protein</fullName>
    </submittedName>
</protein>
<reference evidence="1" key="1">
    <citation type="submission" date="2021-02" db="EMBL/GenBank/DDBJ databases">
        <title>Psilocybe cubensis genome.</title>
        <authorList>
            <person name="Mckernan K.J."/>
            <person name="Crawford S."/>
            <person name="Trippe A."/>
            <person name="Kane L.T."/>
            <person name="Mclaughlin S."/>
        </authorList>
    </citation>
    <scope>NUCLEOTIDE SEQUENCE [LARGE SCALE GENOMIC DNA]</scope>
    <source>
        <strain evidence="1">MGC-MH-2018</strain>
    </source>
</reference>
<gene>
    <name evidence="1" type="ORF">JR316_007137</name>
</gene>
<sequence length="344" mass="39270">MSQASDLSESTYKPAHLLSTKSRKLKKDVFIWAVGGQRLIGGVNHLITPISVATLDRWIRLIDRERKEFGLFPVKVEKVPGLPLFYNRERVGRNIWPPGSTEILLPGDYNLYNPKGSLIIFDCSIGDRSFTTIRRVIENPAPNDRFNLFRNAEMMPWYAMPEEIERAVAERDKGHCVITGACGEHEVAITWLIPPAMIDALKDASQDPRKFNNYSEACVVSNAITLRKDLIEALNDNAFGVDVEDNYRIVLFYDLGDTGKFLQGLERPFFHREDRQGPDDIFLIAHFLHCVKVHVIGGDVSDEYSLRDIEVWEDRLDDEDGAEWDDPLGAEVYEVHRLADLMYT</sequence>
<organism evidence="1">
    <name type="scientific">Psilocybe cubensis</name>
    <name type="common">Psychedelic mushroom</name>
    <name type="synonym">Stropharia cubensis</name>
    <dbReference type="NCBI Taxonomy" id="181762"/>
    <lineage>
        <taxon>Eukaryota</taxon>
        <taxon>Fungi</taxon>
        <taxon>Dikarya</taxon>
        <taxon>Basidiomycota</taxon>
        <taxon>Agaricomycotina</taxon>
        <taxon>Agaricomycetes</taxon>
        <taxon>Agaricomycetidae</taxon>
        <taxon>Agaricales</taxon>
        <taxon>Agaricineae</taxon>
        <taxon>Strophariaceae</taxon>
        <taxon>Psilocybe</taxon>
    </lineage>
</organism>
<evidence type="ECO:0000313" key="1">
    <source>
        <dbReference type="EMBL" id="KAG5168536.1"/>
    </source>
</evidence>
<comment type="caution">
    <text evidence="1">The sequence shown here is derived from an EMBL/GenBank/DDBJ whole genome shotgun (WGS) entry which is preliminary data.</text>
</comment>
<accession>A0A8H7XVN3</accession>
<proteinExistence type="predicted"/>
<dbReference type="AlphaFoldDB" id="A0A8H7XVN3"/>
<dbReference type="EMBL" id="JAFIQS010000006">
    <property type="protein sequence ID" value="KAG5168536.1"/>
    <property type="molecule type" value="Genomic_DNA"/>
</dbReference>